<dbReference type="InterPro" id="IPR021799">
    <property type="entry name" value="PIN-like_prokaryotic"/>
</dbReference>
<proteinExistence type="predicted"/>
<dbReference type="PANTHER" id="PTHR39550:SF1">
    <property type="entry name" value="SLL0658 PROTEIN"/>
    <property type="match status" value="1"/>
</dbReference>
<keyword evidence="2" id="KW-1185">Reference proteome</keyword>
<accession>A0ABZ0S4L1</accession>
<dbReference type="Pfam" id="PF11848">
    <property type="entry name" value="DUF3368"/>
    <property type="match status" value="1"/>
</dbReference>
<dbReference type="PANTHER" id="PTHR39550">
    <property type="entry name" value="SLL0658 PROTEIN"/>
    <property type="match status" value="1"/>
</dbReference>
<evidence type="ECO:0000313" key="2">
    <source>
        <dbReference type="Proteomes" id="UP001432180"/>
    </source>
</evidence>
<gene>
    <name evidence="1" type="ORF">Thiowin_00186</name>
</gene>
<organism evidence="1 2">
    <name type="scientific">Thiorhodovibrio winogradskyi</name>
    <dbReference type="NCBI Taxonomy" id="77007"/>
    <lineage>
        <taxon>Bacteria</taxon>
        <taxon>Pseudomonadati</taxon>
        <taxon>Pseudomonadota</taxon>
        <taxon>Gammaproteobacteria</taxon>
        <taxon>Chromatiales</taxon>
        <taxon>Chromatiaceae</taxon>
        <taxon>Thiorhodovibrio</taxon>
    </lineage>
</organism>
<dbReference type="RefSeq" id="WP_328985882.1">
    <property type="nucleotide sequence ID" value="NZ_CP121472.1"/>
</dbReference>
<reference evidence="1 2" key="1">
    <citation type="journal article" date="2023" name="Microorganisms">
        <title>Thiorhodovibrio frisius and Trv. litoralis spp. nov., Two Novel Members from a Clade of Fastidious Purple Sulfur Bacteria That Exhibit Unique Red-Shifted Light-Harvesting Capabilities.</title>
        <authorList>
            <person name="Methner A."/>
            <person name="Kuzyk S.B."/>
            <person name="Petersen J."/>
            <person name="Bauer S."/>
            <person name="Brinkmann H."/>
            <person name="Sichau K."/>
            <person name="Wanner G."/>
            <person name="Wolf J."/>
            <person name="Neumann-Schaal M."/>
            <person name="Henke P."/>
            <person name="Tank M."/>
            <person name="Sproer C."/>
            <person name="Bunk B."/>
            <person name="Overmann J."/>
        </authorList>
    </citation>
    <scope>NUCLEOTIDE SEQUENCE [LARGE SCALE GENOMIC DNA]</scope>
    <source>
        <strain evidence="1 2">DSM 6702</strain>
    </source>
</reference>
<name>A0ABZ0S4L1_9GAMM</name>
<dbReference type="EMBL" id="CP121472">
    <property type="protein sequence ID" value="WPL15299.1"/>
    <property type="molecule type" value="Genomic_DNA"/>
</dbReference>
<sequence>MPEASRSVVVNTTPLITLSVATGSLDVLRVLYDRVIIPHEVMREIQAGGQDAPGTGDVLSSDWMETLRHPQSVALFLRNTLDIGEAAVIQAAMQLQIPRVCIDEKLGRRVARLNGLTVTGSIGVLAKAKRAGFALDVEQTMNRLRAHGIWLGRDVEQFLRDTDSQ</sequence>
<evidence type="ECO:0008006" key="3">
    <source>
        <dbReference type="Google" id="ProtNLM"/>
    </source>
</evidence>
<dbReference type="Proteomes" id="UP001432180">
    <property type="component" value="Chromosome"/>
</dbReference>
<protein>
    <recommendedName>
        <fullName evidence="3">DUF3368 domain-containing protein</fullName>
    </recommendedName>
</protein>
<evidence type="ECO:0000313" key="1">
    <source>
        <dbReference type="EMBL" id="WPL15299.1"/>
    </source>
</evidence>